<dbReference type="AlphaFoldDB" id="A0A835IZ13"/>
<dbReference type="Gene3D" id="3.90.1140.10">
    <property type="entry name" value="Cyclic phosphodiesterase"/>
    <property type="match status" value="1"/>
</dbReference>
<proteinExistence type="predicted"/>
<dbReference type="PANTHER" id="PTHR36039">
    <property type="match status" value="1"/>
</dbReference>
<dbReference type="PANTHER" id="PTHR36039:SF2">
    <property type="entry name" value="RNA LIGASE_CYCLIC NUCLEOTIDE PHOSPHODIESTERASE FAMILY PROTEIN"/>
    <property type="match status" value="1"/>
</dbReference>
<evidence type="ECO:0000313" key="2">
    <source>
        <dbReference type="Proteomes" id="UP000631114"/>
    </source>
</evidence>
<organism evidence="1 2">
    <name type="scientific">Coptis chinensis</name>
    <dbReference type="NCBI Taxonomy" id="261450"/>
    <lineage>
        <taxon>Eukaryota</taxon>
        <taxon>Viridiplantae</taxon>
        <taxon>Streptophyta</taxon>
        <taxon>Embryophyta</taxon>
        <taxon>Tracheophyta</taxon>
        <taxon>Spermatophyta</taxon>
        <taxon>Magnoliopsida</taxon>
        <taxon>Ranunculales</taxon>
        <taxon>Ranunculaceae</taxon>
        <taxon>Coptidoideae</taxon>
        <taxon>Coptis</taxon>
    </lineage>
</organism>
<dbReference type="SUPFAM" id="SSF55144">
    <property type="entry name" value="LigT-like"/>
    <property type="match status" value="1"/>
</dbReference>
<keyword evidence="2" id="KW-1185">Reference proteome</keyword>
<name>A0A835IZ13_9MAGN</name>
<comment type="caution">
    <text evidence="1">The sequence shown here is derived from an EMBL/GenBank/DDBJ whole genome shotgun (WGS) entry which is preliminary data.</text>
</comment>
<evidence type="ECO:0000313" key="1">
    <source>
        <dbReference type="EMBL" id="KAF9626344.1"/>
    </source>
</evidence>
<gene>
    <name evidence="1" type="ORF">IFM89_032193</name>
</gene>
<reference evidence="1 2" key="1">
    <citation type="submission" date="2020-10" db="EMBL/GenBank/DDBJ databases">
        <title>The Coptis chinensis genome and diversification of protoberbering-type alkaloids.</title>
        <authorList>
            <person name="Wang B."/>
            <person name="Shu S."/>
            <person name="Song C."/>
            <person name="Liu Y."/>
        </authorList>
    </citation>
    <scope>NUCLEOTIDE SEQUENCE [LARGE SCALE GENOMIC DNA]</scope>
    <source>
        <strain evidence="1">HL-2020</strain>
        <tissue evidence="1">Leaf</tissue>
    </source>
</reference>
<dbReference type="EMBL" id="JADFTS010000001">
    <property type="protein sequence ID" value="KAF9626344.1"/>
    <property type="molecule type" value="Genomic_DNA"/>
</dbReference>
<evidence type="ECO:0008006" key="3">
    <source>
        <dbReference type="Google" id="ProtNLM"/>
    </source>
</evidence>
<accession>A0A835IZ13</accession>
<dbReference type="Proteomes" id="UP000631114">
    <property type="component" value="Unassembled WGS sequence"/>
</dbReference>
<protein>
    <recommendedName>
        <fullName evidence="3">DUF4283 domain-containing protein</fullName>
    </recommendedName>
</protein>
<sequence length="630" mass="70301">MITSRLGKPHCWDMASQKRTRLDYVRACVEVPVDSQYPSTLTFDLGYEKIVTVGIEYTWKPNYWSYCKVFGHTTSKCPKQLPRAIPSVAPRDLPSVAPTTTLLAGTTTSLLPRSHVMARQKERPNQAWQQVRTQRVNNISTQVMGTPKVLPNGADVNPMESSLPTVENANGDNVCAETAVCERVEEYRPIVTRLTNEVQGIEIIPFIPPEEYDRDQTVALYDEKQAAFKELEGNLITEIIADTESNQVFIDHIEKIAAPSPPVTRNQKQLQEARTEVGKKGKQVVIMDFFLQLANMQKSFRVLNANGSMSRLPVTLTVLAYHISLATCSYFRPMARAHVIDSKYFAISLHGGLKNACGNCSQCRADLLTLGLAVTNNVLTGFDSEDSDSQFTSTTVQVGKSRTSHIPFVSKEELVRQVICISEDDSFPIGADFQHGVDSVFIEFHLSTMSQGFAIELYFDPALENQVLKAWNVLSLRQITSQLIKIESRPHITLFSIPFLELPKLKEVLKSFASTQEPLSLTFSSIGSFESTGNTLFLSPTPTLSLLRFQMQLWDELKKVNIEIGEEYCPDSWVPQCIVAQDVPKNRVAEAFSVLRDLKLPVNGCGMDIALVEFSPVREVFSFALGNAAE</sequence>
<dbReference type="InterPro" id="IPR009097">
    <property type="entry name" value="Cyclic_Pdiesterase"/>
</dbReference>
<dbReference type="OrthoDB" id="1879605at2759"/>
<dbReference type="Pfam" id="PF13563">
    <property type="entry name" value="2_5_RNA_ligase2"/>
    <property type="match status" value="1"/>
</dbReference>